<protein>
    <recommendedName>
        <fullName evidence="3">F-box domain-containing protein</fullName>
    </recommendedName>
</protein>
<dbReference type="Proteomes" id="UP000234323">
    <property type="component" value="Unassembled WGS sequence"/>
</dbReference>
<keyword evidence="2" id="KW-1185">Reference proteome</keyword>
<organism evidence="1 2">
    <name type="scientific">Rhizophagus irregularis</name>
    <dbReference type="NCBI Taxonomy" id="588596"/>
    <lineage>
        <taxon>Eukaryota</taxon>
        <taxon>Fungi</taxon>
        <taxon>Fungi incertae sedis</taxon>
        <taxon>Mucoromycota</taxon>
        <taxon>Glomeromycotina</taxon>
        <taxon>Glomeromycetes</taxon>
        <taxon>Glomerales</taxon>
        <taxon>Glomeraceae</taxon>
        <taxon>Rhizophagus</taxon>
    </lineage>
</organism>
<gene>
    <name evidence="1" type="ORF">RhiirA4_475945</name>
</gene>
<reference evidence="1 2" key="1">
    <citation type="submission" date="2015-10" db="EMBL/GenBank/DDBJ databases">
        <title>Genome analyses suggest a sexual origin of heterokaryosis in a supposedly ancient asexual fungus.</title>
        <authorList>
            <person name="Ropars J."/>
            <person name="Sedzielewska K."/>
            <person name="Noel J."/>
            <person name="Charron P."/>
            <person name="Farinelli L."/>
            <person name="Marton T."/>
            <person name="Kruger M."/>
            <person name="Pelin A."/>
            <person name="Brachmann A."/>
            <person name="Corradi N."/>
        </authorList>
    </citation>
    <scope>NUCLEOTIDE SEQUENCE [LARGE SCALE GENOMIC DNA]</scope>
    <source>
        <strain evidence="1 2">A4</strain>
    </source>
</reference>
<name>A0A2I1HAT1_9GLOM</name>
<evidence type="ECO:0000313" key="2">
    <source>
        <dbReference type="Proteomes" id="UP000234323"/>
    </source>
</evidence>
<dbReference type="EMBL" id="LLXI01002033">
    <property type="protein sequence ID" value="PKY56001.1"/>
    <property type="molecule type" value="Genomic_DNA"/>
</dbReference>
<sequence length="469" mass="55416">MSNLNRDVLYLIFKQIQDDKTLRLCLLVNKTWCETVAPILWKNPWKYLKEWNGTLFLNVIISHLSEISRNKIGEHKLFENIYKKPSLNYISYFKYLNLDEIQRLINLNIMEKSKLLIIQNEIFNIFINENMRFTHLYAHKKFDNQIKFTYGSELCFSEIEYLSCSTSINDSIMSKLTEACNTIKQLELFIGMENNNCGIIELIGAQKKLLKIDLTSYTYGNELFCKNLENSLIKHANTIQYCKICRQPSTNFLASFINLKELELGCDIRVFTSWNFLGSLSFPFLQILKSSGVPIEALIRLIKNTRGSLIEIKIDRVRHDEISNKRLIQVIYQKCPNIKYLKLMIRNSNILELEPLLINCKHLDGLFILISHVQDRTFLWSKFFEILSKSSSSSLFKFKFNSNRLPKMEAFKLFFDNWKGRNPMFLQILSYDAIIDLGIIIERYKSEGIIEKFEYNCWQNHKIEDFEWN</sequence>
<accession>A0A2I1HAT1</accession>
<evidence type="ECO:0008006" key="3">
    <source>
        <dbReference type="Google" id="ProtNLM"/>
    </source>
</evidence>
<dbReference type="AlphaFoldDB" id="A0A2I1HAT1"/>
<comment type="caution">
    <text evidence="1">The sequence shown here is derived from an EMBL/GenBank/DDBJ whole genome shotgun (WGS) entry which is preliminary data.</text>
</comment>
<proteinExistence type="predicted"/>
<dbReference type="VEuPathDB" id="FungiDB:RhiirA1_540999"/>
<evidence type="ECO:0000313" key="1">
    <source>
        <dbReference type="EMBL" id="PKY56001.1"/>
    </source>
</evidence>